<evidence type="ECO:0000256" key="1">
    <source>
        <dbReference type="SAM" id="Phobius"/>
    </source>
</evidence>
<proteinExistence type="predicted"/>
<evidence type="ECO:0008006" key="4">
    <source>
        <dbReference type="Google" id="ProtNLM"/>
    </source>
</evidence>
<feature type="transmembrane region" description="Helical" evidence="1">
    <location>
        <begin position="174"/>
        <end position="194"/>
    </location>
</feature>
<reference evidence="2 3" key="1">
    <citation type="submission" date="2018-11" db="EMBL/GenBank/DDBJ databases">
        <title>Sequencing the genomes of 1000 actinobacteria strains.</title>
        <authorList>
            <person name="Klenk H.-P."/>
        </authorList>
    </citation>
    <scope>NUCLEOTIDE SEQUENCE [LARGE SCALE GENOMIC DNA]</scope>
    <source>
        <strain evidence="2 3">DSM 14012</strain>
    </source>
</reference>
<dbReference type="AlphaFoldDB" id="A0A3N2BY18"/>
<evidence type="ECO:0000313" key="3">
    <source>
        <dbReference type="Proteomes" id="UP000266915"/>
    </source>
</evidence>
<feature type="transmembrane region" description="Helical" evidence="1">
    <location>
        <begin position="87"/>
        <end position="107"/>
    </location>
</feature>
<name>A0A3N2BY18_9MICO</name>
<keyword evidence="1" id="KW-0812">Transmembrane</keyword>
<organism evidence="2 3">
    <name type="scientific">Plantibacter flavus</name>
    <dbReference type="NCBI Taxonomy" id="150123"/>
    <lineage>
        <taxon>Bacteria</taxon>
        <taxon>Bacillati</taxon>
        <taxon>Actinomycetota</taxon>
        <taxon>Actinomycetes</taxon>
        <taxon>Micrococcales</taxon>
        <taxon>Microbacteriaceae</taxon>
        <taxon>Plantibacter</taxon>
    </lineage>
</organism>
<gene>
    <name evidence="2" type="ORF">EDD42_0105</name>
</gene>
<keyword evidence="1" id="KW-0472">Membrane</keyword>
<comment type="caution">
    <text evidence="2">The sequence shown here is derived from an EMBL/GenBank/DDBJ whole genome shotgun (WGS) entry which is preliminary data.</text>
</comment>
<evidence type="ECO:0000313" key="2">
    <source>
        <dbReference type="EMBL" id="ROR80072.1"/>
    </source>
</evidence>
<feature type="transmembrane region" description="Helical" evidence="1">
    <location>
        <begin position="60"/>
        <end position="80"/>
    </location>
</feature>
<feature type="transmembrane region" description="Helical" evidence="1">
    <location>
        <begin position="20"/>
        <end position="40"/>
    </location>
</feature>
<dbReference type="EMBL" id="RKHL01000001">
    <property type="protein sequence ID" value="ROR80072.1"/>
    <property type="molecule type" value="Genomic_DNA"/>
</dbReference>
<keyword evidence="1" id="KW-1133">Transmembrane helix</keyword>
<dbReference type="Proteomes" id="UP000266915">
    <property type="component" value="Unassembled WGS sequence"/>
</dbReference>
<feature type="transmembrane region" description="Helical" evidence="1">
    <location>
        <begin position="127"/>
        <end position="153"/>
    </location>
</feature>
<protein>
    <recommendedName>
        <fullName evidence="4">Stage II sporulation protein M</fullName>
    </recommendedName>
</protein>
<accession>A0A3N2BY18</accession>
<sequence length="208" mass="22602">MHAPALRPFRVISEHRRAYLVLNAVAYGLTVVGFLIGLAFPDLTRARESAMVEDGTAALVTQLVNTPPLFALMILAVNVLRLSLLTIVLPSVVVPFAGLAAFGFWVVQTGITLVPLSDDGWVALIPHALTLVIELQAYILLLLGVYLHGVLWVRPALAGVVRHRQGYLQGLRRIGALVPPALALLVIGAIWEAYSLRYLVHPLGQWLA</sequence>
<keyword evidence="3" id="KW-1185">Reference proteome</keyword>
<dbReference type="RefSeq" id="WP_085511744.1">
    <property type="nucleotide sequence ID" value="NZ_FXAP01000002.1"/>
</dbReference>